<organism evidence="1 2">
    <name type="scientific">Datura stramonium</name>
    <name type="common">Jimsonweed</name>
    <name type="synonym">Common thornapple</name>
    <dbReference type="NCBI Taxonomy" id="4076"/>
    <lineage>
        <taxon>Eukaryota</taxon>
        <taxon>Viridiplantae</taxon>
        <taxon>Streptophyta</taxon>
        <taxon>Embryophyta</taxon>
        <taxon>Tracheophyta</taxon>
        <taxon>Spermatophyta</taxon>
        <taxon>Magnoliopsida</taxon>
        <taxon>eudicotyledons</taxon>
        <taxon>Gunneridae</taxon>
        <taxon>Pentapetalae</taxon>
        <taxon>asterids</taxon>
        <taxon>lamiids</taxon>
        <taxon>Solanales</taxon>
        <taxon>Solanaceae</taxon>
        <taxon>Solanoideae</taxon>
        <taxon>Datureae</taxon>
        <taxon>Datura</taxon>
    </lineage>
</organism>
<proteinExistence type="predicted"/>
<sequence>SSPVMAIPTVTIELRQASGGFQNPKRSLEAIRTNDLMEDNAALKEEQEGLVNRMNHIKRSC</sequence>
<protein>
    <submittedName>
        <fullName evidence="1">Uncharacterized protein</fullName>
    </submittedName>
</protein>
<evidence type="ECO:0000313" key="1">
    <source>
        <dbReference type="EMBL" id="MCD7468441.1"/>
    </source>
</evidence>
<reference evidence="1 2" key="1">
    <citation type="journal article" date="2021" name="BMC Genomics">
        <title>Datura genome reveals duplications of psychoactive alkaloid biosynthetic genes and high mutation rate following tissue culture.</title>
        <authorList>
            <person name="Rajewski A."/>
            <person name="Carter-House D."/>
            <person name="Stajich J."/>
            <person name="Litt A."/>
        </authorList>
    </citation>
    <scope>NUCLEOTIDE SEQUENCE [LARGE SCALE GENOMIC DNA]</scope>
    <source>
        <strain evidence="1">AR-01</strain>
    </source>
</reference>
<feature type="non-terminal residue" evidence="1">
    <location>
        <position position="1"/>
    </location>
</feature>
<gene>
    <name evidence="1" type="ORF">HAX54_006634</name>
</gene>
<name>A0ABS8TBT6_DATST</name>
<dbReference type="Proteomes" id="UP000823775">
    <property type="component" value="Unassembled WGS sequence"/>
</dbReference>
<keyword evidence="2" id="KW-1185">Reference proteome</keyword>
<accession>A0ABS8TBT6</accession>
<dbReference type="EMBL" id="JACEIK010001336">
    <property type="protein sequence ID" value="MCD7468441.1"/>
    <property type="molecule type" value="Genomic_DNA"/>
</dbReference>
<comment type="caution">
    <text evidence="1">The sequence shown here is derived from an EMBL/GenBank/DDBJ whole genome shotgun (WGS) entry which is preliminary data.</text>
</comment>
<evidence type="ECO:0000313" key="2">
    <source>
        <dbReference type="Proteomes" id="UP000823775"/>
    </source>
</evidence>